<dbReference type="EMBL" id="JBHSJJ010000018">
    <property type="protein sequence ID" value="MFC4874424.1"/>
    <property type="molecule type" value="Genomic_DNA"/>
</dbReference>
<feature type="transmembrane region" description="Helical" evidence="7">
    <location>
        <begin position="301"/>
        <end position="321"/>
    </location>
</feature>
<keyword evidence="9" id="KW-1185">Reference proteome</keyword>
<evidence type="ECO:0000256" key="7">
    <source>
        <dbReference type="SAM" id="Phobius"/>
    </source>
</evidence>
<sequence length="325" mass="35818">MMEILKDGLGALADNLVFEWLDWDRGLWYAEALHYFIMAFSQIGALLVAVVYFMQILTSYLSMDKIRSFLERNKKMGMGNVIAALLGAFTPFCSCSSIPLFVGMMQARVPLGIALSFLISSPLVNEVAIAIFWVSFGWKVTVIYVLTGILLGVVGGMVLDRLGFAKYVADWLQNLAYVEVNPDKNRATLSQRMPMIHAESIKTVRRLLPYVFIGLAVGSFIHGYVPASFFETYISRENPFAVPLAVVLAIPLYIDAVGILPVIESMVGKGLPLGTAIAFMMGSIGLSLPEALLLKKVMKKRLIVGFFVTIGIGMVLSGYLFNLLF</sequence>
<feature type="transmembrane region" description="Helical" evidence="7">
    <location>
        <begin position="32"/>
        <end position="57"/>
    </location>
</feature>
<proteinExistence type="inferred from homology"/>
<keyword evidence="6 7" id="KW-0472">Membrane</keyword>
<dbReference type="PANTHER" id="PTHR42775:SF2">
    <property type="entry name" value="PERMEASE"/>
    <property type="match status" value="1"/>
</dbReference>
<name>A0ABV9T6M0_9BACT</name>
<evidence type="ECO:0000313" key="9">
    <source>
        <dbReference type="Proteomes" id="UP001595818"/>
    </source>
</evidence>
<dbReference type="PANTHER" id="PTHR42775">
    <property type="entry name" value="PERMEASE RV2963-RELATED"/>
    <property type="match status" value="1"/>
</dbReference>
<gene>
    <name evidence="8" type="ORF">ACFPFU_22160</name>
</gene>
<reference evidence="9" key="1">
    <citation type="journal article" date="2019" name="Int. J. Syst. Evol. Microbiol.">
        <title>The Global Catalogue of Microorganisms (GCM) 10K type strain sequencing project: providing services to taxonomists for standard genome sequencing and annotation.</title>
        <authorList>
            <consortium name="The Broad Institute Genomics Platform"/>
            <consortium name="The Broad Institute Genome Sequencing Center for Infectious Disease"/>
            <person name="Wu L."/>
            <person name="Ma J."/>
        </authorList>
    </citation>
    <scope>NUCLEOTIDE SEQUENCE [LARGE SCALE GENOMIC DNA]</scope>
    <source>
        <strain evidence="9">CGMCC 4.7466</strain>
    </source>
</reference>
<dbReference type="InterPro" id="IPR005524">
    <property type="entry name" value="DUF318"/>
</dbReference>
<evidence type="ECO:0000256" key="1">
    <source>
        <dbReference type="ARBA" id="ARBA00004651"/>
    </source>
</evidence>
<evidence type="ECO:0000256" key="4">
    <source>
        <dbReference type="ARBA" id="ARBA00022692"/>
    </source>
</evidence>
<dbReference type="Pfam" id="PF03773">
    <property type="entry name" value="ArsP_1"/>
    <property type="match status" value="1"/>
</dbReference>
<evidence type="ECO:0000256" key="2">
    <source>
        <dbReference type="ARBA" id="ARBA00006386"/>
    </source>
</evidence>
<keyword evidence="5 7" id="KW-1133">Transmembrane helix</keyword>
<evidence type="ECO:0000256" key="3">
    <source>
        <dbReference type="ARBA" id="ARBA00022475"/>
    </source>
</evidence>
<keyword evidence="4 7" id="KW-0812">Transmembrane</keyword>
<feature type="transmembrane region" description="Helical" evidence="7">
    <location>
        <begin position="275"/>
        <end position="294"/>
    </location>
</feature>
<accession>A0ABV9T6M0</accession>
<comment type="caution">
    <text evidence="8">The sequence shown here is derived from an EMBL/GenBank/DDBJ whole genome shotgun (WGS) entry which is preliminary data.</text>
</comment>
<protein>
    <submittedName>
        <fullName evidence="8">Permease</fullName>
    </submittedName>
</protein>
<comment type="similarity">
    <text evidence="2">Belongs to the UPF0718 family.</text>
</comment>
<feature type="transmembrane region" description="Helical" evidence="7">
    <location>
        <begin position="78"/>
        <end position="101"/>
    </location>
</feature>
<evidence type="ECO:0000313" key="8">
    <source>
        <dbReference type="EMBL" id="MFC4874424.1"/>
    </source>
</evidence>
<keyword evidence="3" id="KW-1003">Cell membrane</keyword>
<dbReference type="Proteomes" id="UP001595818">
    <property type="component" value="Unassembled WGS sequence"/>
</dbReference>
<comment type="subcellular location">
    <subcellularLocation>
        <location evidence="1">Cell membrane</location>
        <topology evidence="1">Multi-pass membrane protein</topology>
    </subcellularLocation>
</comment>
<evidence type="ECO:0000256" key="5">
    <source>
        <dbReference type="ARBA" id="ARBA00022989"/>
    </source>
</evidence>
<feature type="transmembrane region" description="Helical" evidence="7">
    <location>
        <begin position="113"/>
        <end position="134"/>
    </location>
</feature>
<evidence type="ECO:0000256" key="6">
    <source>
        <dbReference type="ARBA" id="ARBA00023136"/>
    </source>
</evidence>
<feature type="transmembrane region" description="Helical" evidence="7">
    <location>
        <begin position="141"/>
        <end position="159"/>
    </location>
</feature>
<feature type="transmembrane region" description="Helical" evidence="7">
    <location>
        <begin position="207"/>
        <end position="230"/>
    </location>
</feature>
<dbReference type="InterPro" id="IPR053166">
    <property type="entry name" value="UPF0718_permease"/>
</dbReference>
<feature type="transmembrane region" description="Helical" evidence="7">
    <location>
        <begin position="242"/>
        <end position="263"/>
    </location>
</feature>
<dbReference type="RefSeq" id="WP_377068257.1">
    <property type="nucleotide sequence ID" value="NZ_JBHSJJ010000018.1"/>
</dbReference>
<organism evidence="8 9">
    <name type="scientific">Negadavirga shengliensis</name>
    <dbReference type="NCBI Taxonomy" id="1389218"/>
    <lineage>
        <taxon>Bacteria</taxon>
        <taxon>Pseudomonadati</taxon>
        <taxon>Bacteroidota</taxon>
        <taxon>Cytophagia</taxon>
        <taxon>Cytophagales</taxon>
        <taxon>Cyclobacteriaceae</taxon>
        <taxon>Negadavirga</taxon>
    </lineage>
</organism>